<dbReference type="EMBL" id="SMYL01000004">
    <property type="protein sequence ID" value="TDK65919.1"/>
    <property type="molecule type" value="Genomic_DNA"/>
</dbReference>
<keyword evidence="4 6" id="KW-1133">Transmembrane helix</keyword>
<keyword evidence="5 6" id="KW-0472">Membrane</keyword>
<evidence type="ECO:0000256" key="5">
    <source>
        <dbReference type="ARBA" id="ARBA00023136"/>
    </source>
</evidence>
<dbReference type="InterPro" id="IPR010664">
    <property type="entry name" value="LipoPS_assembly_LptC-rel"/>
</dbReference>
<keyword evidence="1" id="KW-1003">Cell membrane</keyword>
<dbReference type="AlphaFoldDB" id="A0A4R5W3L3"/>
<dbReference type="GO" id="GO:0030288">
    <property type="term" value="C:outer membrane-bounded periplasmic space"/>
    <property type="evidence" value="ECO:0007669"/>
    <property type="project" value="TreeGrafter"/>
</dbReference>
<keyword evidence="3 6" id="KW-0812">Transmembrane</keyword>
<dbReference type="Gene3D" id="2.60.450.10">
    <property type="entry name" value="Lipopolysaccharide (LPS) transport protein A like domain"/>
    <property type="match status" value="1"/>
</dbReference>
<name>A0A4R5W3L3_9BURK</name>
<dbReference type="Proteomes" id="UP000294829">
    <property type="component" value="Unassembled WGS sequence"/>
</dbReference>
<protein>
    <submittedName>
        <fullName evidence="7">LPS export ABC transporter periplasmic protein LptC</fullName>
    </submittedName>
</protein>
<evidence type="ECO:0000256" key="2">
    <source>
        <dbReference type="ARBA" id="ARBA00022519"/>
    </source>
</evidence>
<dbReference type="PANTHER" id="PTHR37481:SF1">
    <property type="entry name" value="LIPOPOLYSACCHARIDE EXPORT SYSTEM PROTEIN LPTC"/>
    <property type="match status" value="1"/>
</dbReference>
<evidence type="ECO:0000256" key="4">
    <source>
        <dbReference type="ARBA" id="ARBA00022989"/>
    </source>
</evidence>
<dbReference type="InterPro" id="IPR026265">
    <property type="entry name" value="LptC"/>
</dbReference>
<sequence>MKISALFSPDKLRLWLLVLFVGVLTLASYWILEIVRSHDKTGTQAVRTRPDYYVDNFNFVKMQPNGQNKYRIVGTKLVHYPNDDHADVTLPVITNLDPDSPPMTARSERGVVHNIANQSENEVHLYDNVVVNRPKSEKSNHLQLNTEYLIAYPDKNIMKTDLPVKLITGDTITTGVGMMANNDTQQMEIYKNVYSIIPPRTEQKRK</sequence>
<dbReference type="GO" id="GO:0005886">
    <property type="term" value="C:plasma membrane"/>
    <property type="evidence" value="ECO:0007669"/>
    <property type="project" value="InterPro"/>
</dbReference>
<accession>A0A4R5W3L3</accession>
<feature type="transmembrane region" description="Helical" evidence="6">
    <location>
        <begin position="12"/>
        <end position="32"/>
    </location>
</feature>
<gene>
    <name evidence="7" type="primary">lptC</name>
    <name evidence="7" type="ORF">E2I14_09980</name>
</gene>
<evidence type="ECO:0000313" key="7">
    <source>
        <dbReference type="EMBL" id="TDK65919.1"/>
    </source>
</evidence>
<dbReference type="Pfam" id="PF06835">
    <property type="entry name" value="LptC"/>
    <property type="match status" value="1"/>
</dbReference>
<dbReference type="NCBIfam" id="TIGR04409">
    <property type="entry name" value="LptC_YrbK"/>
    <property type="match status" value="1"/>
</dbReference>
<dbReference type="GO" id="GO:0017089">
    <property type="term" value="F:glycolipid transfer activity"/>
    <property type="evidence" value="ECO:0007669"/>
    <property type="project" value="TreeGrafter"/>
</dbReference>
<comment type="caution">
    <text evidence="7">The sequence shown here is derived from an EMBL/GenBank/DDBJ whole genome shotgun (WGS) entry which is preliminary data.</text>
</comment>
<keyword evidence="8" id="KW-1185">Reference proteome</keyword>
<dbReference type="OrthoDB" id="8589410at2"/>
<evidence type="ECO:0000256" key="6">
    <source>
        <dbReference type="SAM" id="Phobius"/>
    </source>
</evidence>
<evidence type="ECO:0000313" key="8">
    <source>
        <dbReference type="Proteomes" id="UP000294829"/>
    </source>
</evidence>
<evidence type="ECO:0000256" key="1">
    <source>
        <dbReference type="ARBA" id="ARBA00022475"/>
    </source>
</evidence>
<organism evidence="7 8">
    <name type="scientific">Sapientia aquatica</name>
    <dbReference type="NCBI Taxonomy" id="1549640"/>
    <lineage>
        <taxon>Bacteria</taxon>
        <taxon>Pseudomonadati</taxon>
        <taxon>Pseudomonadota</taxon>
        <taxon>Betaproteobacteria</taxon>
        <taxon>Burkholderiales</taxon>
        <taxon>Oxalobacteraceae</taxon>
        <taxon>Sapientia</taxon>
    </lineage>
</organism>
<dbReference type="GO" id="GO:0015221">
    <property type="term" value="F:lipopolysaccharide transmembrane transporter activity"/>
    <property type="evidence" value="ECO:0007669"/>
    <property type="project" value="InterPro"/>
</dbReference>
<proteinExistence type="predicted"/>
<dbReference type="PANTHER" id="PTHR37481">
    <property type="entry name" value="LIPOPOLYSACCHARIDE EXPORT SYSTEM PROTEIN LPTC"/>
    <property type="match status" value="1"/>
</dbReference>
<dbReference type="InterPro" id="IPR052363">
    <property type="entry name" value="LPS_export_LptC"/>
</dbReference>
<keyword evidence="2" id="KW-0997">Cell inner membrane</keyword>
<reference evidence="7 8" key="1">
    <citation type="submission" date="2019-03" db="EMBL/GenBank/DDBJ databases">
        <title>Sapientia aquatica gen. nov., sp. nov., isolated from a crater lake.</title>
        <authorList>
            <person name="Felfoldi T."/>
            <person name="Szabo A."/>
            <person name="Toth E."/>
            <person name="Schumann P."/>
            <person name="Keki Z."/>
            <person name="Marialigeti K."/>
            <person name="Mathe I."/>
        </authorList>
    </citation>
    <scope>NUCLEOTIDE SEQUENCE [LARGE SCALE GENOMIC DNA]</scope>
    <source>
        <strain evidence="7 8">SA-152</strain>
    </source>
</reference>
<dbReference type="RefSeq" id="WP_133327996.1">
    <property type="nucleotide sequence ID" value="NZ_SMYL01000004.1"/>
</dbReference>
<evidence type="ECO:0000256" key="3">
    <source>
        <dbReference type="ARBA" id="ARBA00022692"/>
    </source>
</evidence>